<protein>
    <recommendedName>
        <fullName evidence="6">Phage head morphogenesis domain-containing protein</fullName>
    </recommendedName>
</protein>
<dbReference type="OrthoDB" id="326150at2157"/>
<evidence type="ECO:0000313" key="3">
    <source>
        <dbReference type="EMBL" id="ELY40198.1"/>
    </source>
</evidence>
<feature type="region of interest" description="Disordered" evidence="1">
    <location>
        <begin position="1"/>
        <end position="39"/>
    </location>
</feature>
<dbReference type="eggNOG" id="arCOG09510">
    <property type="taxonomic scope" value="Archaea"/>
</dbReference>
<keyword evidence="5" id="KW-1185">Reference proteome</keyword>
<dbReference type="AlphaFoldDB" id="D8J9W2"/>
<reference evidence="3 5" key="2">
    <citation type="journal article" date="2014" name="PLoS Genet.">
        <title>Phylogenetically driven sequencing of extremely halophilic archaea reveals strategies for static and dynamic osmo-response.</title>
        <authorList>
            <person name="Becker E.A."/>
            <person name="Seitzer P.M."/>
            <person name="Tritt A."/>
            <person name="Larsen D."/>
            <person name="Krusor M."/>
            <person name="Yao A.I."/>
            <person name="Wu D."/>
            <person name="Madern D."/>
            <person name="Eisen J.A."/>
            <person name="Darling A.E."/>
            <person name="Facciotti M.T."/>
        </authorList>
    </citation>
    <scope>NUCLEOTIDE SEQUENCE [LARGE SCALE GENOMIC DNA]</scope>
    <source>
        <strain evidence="3">B3</strain>
        <strain evidence="5">DSM 18796 / CECT 7217 / JCM 14584 / KCTC 4019 / B3</strain>
    </source>
</reference>
<dbReference type="PATRIC" id="fig|795797.18.peg.1096"/>
<name>D8J9W2_HALJB</name>
<feature type="compositionally biased region" description="Polar residues" evidence="1">
    <location>
        <begin position="30"/>
        <end position="39"/>
    </location>
</feature>
<evidence type="ECO:0000256" key="1">
    <source>
        <dbReference type="SAM" id="MobiDB-lite"/>
    </source>
</evidence>
<organism evidence="2 4">
    <name type="scientific">Halalkalicoccus jeotgali (strain DSM 18796 / CECT 7217 / JCM 14584 / KCTC 4019 / B3)</name>
    <dbReference type="NCBI Taxonomy" id="795797"/>
    <lineage>
        <taxon>Archaea</taxon>
        <taxon>Methanobacteriati</taxon>
        <taxon>Methanobacteriota</taxon>
        <taxon>Stenosarchaea group</taxon>
        <taxon>Halobacteria</taxon>
        <taxon>Halobacteriales</taxon>
        <taxon>Halococcaceae</taxon>
        <taxon>Halalkalicoccus</taxon>
    </lineage>
</organism>
<evidence type="ECO:0000313" key="2">
    <source>
        <dbReference type="EMBL" id="ADJ14484.1"/>
    </source>
</evidence>
<dbReference type="KEGG" id="hje:HacjB3_05465"/>
<proteinExistence type="predicted"/>
<dbReference type="STRING" id="795797.HacjB3_05465"/>
<dbReference type="HOGENOM" id="CLU_840937_0_0_2"/>
<feature type="region of interest" description="Disordered" evidence="1">
    <location>
        <begin position="148"/>
        <end position="171"/>
    </location>
</feature>
<dbReference type="EMBL" id="CP002062">
    <property type="protein sequence ID" value="ADJ14484.1"/>
    <property type="molecule type" value="Genomic_DNA"/>
</dbReference>
<dbReference type="GeneID" id="9418897"/>
<accession>D8J9W2</accession>
<evidence type="ECO:0000313" key="4">
    <source>
        <dbReference type="Proteomes" id="UP000000390"/>
    </source>
</evidence>
<evidence type="ECO:0000313" key="5">
    <source>
        <dbReference type="Proteomes" id="UP000011645"/>
    </source>
</evidence>
<dbReference type="Proteomes" id="UP000011645">
    <property type="component" value="Unassembled WGS sequence"/>
</dbReference>
<dbReference type="Proteomes" id="UP000000390">
    <property type="component" value="Chromosome"/>
</dbReference>
<reference evidence="2 4" key="1">
    <citation type="journal article" date="2010" name="J. Bacteriol.">
        <title>Complete genome sequence of Halalkalicoccus jeotgali B3(T), an extremely halophilic archaeon.</title>
        <authorList>
            <person name="Roh S.W."/>
            <person name="Nam Y.D."/>
            <person name="Nam S.H."/>
            <person name="Choi S.H."/>
            <person name="Park H.S."/>
            <person name="Bae J.W."/>
        </authorList>
    </citation>
    <scope>NUCLEOTIDE SEQUENCE [LARGE SCALE GENOMIC DNA]</scope>
    <source>
        <strain evidence="2">B3</strain>
        <strain evidence="4">DSM 18796 / CECT 7217 / JCM 14584 / KCTC 4019 / B3</strain>
    </source>
</reference>
<dbReference type="EMBL" id="AOHV01000010">
    <property type="protein sequence ID" value="ELY40198.1"/>
    <property type="molecule type" value="Genomic_DNA"/>
</dbReference>
<dbReference type="RefSeq" id="WP_008414627.1">
    <property type="nucleotide sequence ID" value="NC_014297.1"/>
</dbReference>
<sequence length="330" mass="36168">MSSTTSQSDVFEAGSTLHPNQDARSEDPTGTKTARKNATGTFNNRWATVRGILRETLERNDALRLRDIDHGPERSVAPGTLRPDVIDDFGTESNADRLSRFSEWFRAVLDEHVLEPLDEERVKEGGHYTAAMVAAAYARGLSLANHDLRQSSLPDPNTGDDGDENPSDLVGRDRHQDALKQERTQIYGDVNRAVNETHTQAQRTLSEDLSLAAAGGITIRELTNQVVGRVNAVGQTSTETSAHTRIVESVNTAVIERGAEVGVEEVGVSIEYDIEDDDPEYEYTTAGDLRVCGRCSPYEGTSWTLTEIRTGVGPNPPLHPRCRCRVVLTG</sequence>
<gene>
    <name evidence="2" type="ordered locus">HacjB3_05465</name>
    <name evidence="3" type="ORF">C497_03840</name>
</gene>
<evidence type="ECO:0008006" key="6">
    <source>
        <dbReference type="Google" id="ProtNLM"/>
    </source>
</evidence>